<comment type="caution">
    <text evidence="1">The sequence shown here is derived from an EMBL/GenBank/DDBJ whole genome shotgun (WGS) entry which is preliminary data.</text>
</comment>
<dbReference type="EMBL" id="AMRV01000029">
    <property type="protein sequence ID" value="EMD81581.1"/>
    <property type="molecule type" value="Genomic_DNA"/>
</dbReference>
<organism evidence="1 2">
    <name type="scientific">Pacificimonas flava</name>
    <dbReference type="NCBI Taxonomy" id="1234595"/>
    <lineage>
        <taxon>Bacteria</taxon>
        <taxon>Pseudomonadati</taxon>
        <taxon>Pseudomonadota</taxon>
        <taxon>Alphaproteobacteria</taxon>
        <taxon>Sphingomonadales</taxon>
        <taxon>Sphingosinicellaceae</taxon>
        <taxon>Pacificimonas</taxon>
    </lineage>
</organism>
<keyword evidence="2" id="KW-1185">Reference proteome</keyword>
<accession>M2TIW0</accession>
<proteinExistence type="predicted"/>
<sequence>MLEKFGAPNITTVDGSGRQVWSYQRHATVTQSNSGSNYWTILLAGGSQSASSLETTQRTMTLIIKFDENNVVSDFRSRASDF</sequence>
<evidence type="ECO:0000313" key="1">
    <source>
        <dbReference type="EMBL" id="EMD81581.1"/>
    </source>
</evidence>
<gene>
    <name evidence="1" type="ORF">C725_3047</name>
</gene>
<dbReference type="AlphaFoldDB" id="M2TIW0"/>
<reference evidence="1 2" key="1">
    <citation type="journal article" date="2013" name="Genome Announc.">
        <title>Draft Genome Sequence of Strain JLT2015T, Belonging to the Family Sphingomonadaceae of the Alphaproteobacteria.</title>
        <authorList>
            <person name="Tang K."/>
            <person name="Liu K."/>
            <person name="Li S."/>
            <person name="Jiao N."/>
        </authorList>
    </citation>
    <scope>NUCLEOTIDE SEQUENCE [LARGE SCALE GENOMIC DNA]</scope>
    <source>
        <strain evidence="1 2">JLT2015</strain>
    </source>
</reference>
<dbReference type="Proteomes" id="UP000011717">
    <property type="component" value="Unassembled WGS sequence"/>
</dbReference>
<protein>
    <submittedName>
        <fullName evidence="1">Uncharacterized protein</fullName>
    </submittedName>
</protein>
<evidence type="ECO:0000313" key="2">
    <source>
        <dbReference type="Proteomes" id="UP000011717"/>
    </source>
</evidence>
<name>M2TIW0_9SPHN</name>